<reference evidence="6 7" key="1">
    <citation type="submission" date="2017-09" db="EMBL/GenBank/DDBJ databases">
        <title>Genome sequencing of Besnoitia besnoiti strain Bb-Ger1.</title>
        <authorList>
            <person name="Schares G."/>
            <person name="Venepally P."/>
            <person name="Lorenzi H.A."/>
        </authorList>
    </citation>
    <scope>NUCLEOTIDE SEQUENCE [LARGE SCALE GENOMIC DNA]</scope>
    <source>
        <strain evidence="6 7">Bb-Ger1</strain>
    </source>
</reference>
<feature type="region of interest" description="Disordered" evidence="4">
    <location>
        <begin position="1487"/>
        <end position="1561"/>
    </location>
</feature>
<name>A0A2A9MDS8_BESBE</name>
<evidence type="ECO:0000313" key="6">
    <source>
        <dbReference type="EMBL" id="PFH33540.1"/>
    </source>
</evidence>
<dbReference type="Pfam" id="PF02383">
    <property type="entry name" value="Syja_N"/>
    <property type="match status" value="1"/>
</dbReference>
<feature type="region of interest" description="Disordered" evidence="4">
    <location>
        <begin position="2504"/>
        <end position="2537"/>
    </location>
</feature>
<feature type="compositionally biased region" description="Basic and acidic residues" evidence="4">
    <location>
        <begin position="1671"/>
        <end position="1692"/>
    </location>
</feature>
<dbReference type="SUPFAM" id="SSF53474">
    <property type="entry name" value="alpha/beta-Hydrolases"/>
    <property type="match status" value="1"/>
</dbReference>
<feature type="compositionally biased region" description="Low complexity" evidence="4">
    <location>
        <begin position="54"/>
        <end position="69"/>
    </location>
</feature>
<feature type="compositionally biased region" description="Low complexity" evidence="4">
    <location>
        <begin position="336"/>
        <end position="347"/>
    </location>
</feature>
<feature type="compositionally biased region" description="Low complexity" evidence="4">
    <location>
        <begin position="13"/>
        <end position="43"/>
    </location>
</feature>
<feature type="compositionally biased region" description="Basic and acidic residues" evidence="4">
    <location>
        <begin position="2504"/>
        <end position="2523"/>
    </location>
</feature>
<evidence type="ECO:0000256" key="3">
    <source>
        <dbReference type="ARBA" id="ARBA00023136"/>
    </source>
</evidence>
<feature type="compositionally biased region" description="Basic and acidic residues" evidence="4">
    <location>
        <begin position="1534"/>
        <end position="1543"/>
    </location>
</feature>
<feature type="region of interest" description="Disordered" evidence="4">
    <location>
        <begin position="1"/>
        <end position="69"/>
    </location>
</feature>
<comment type="caution">
    <text evidence="6">The sequence shown here is derived from an EMBL/GenBank/DDBJ whole genome shotgun (WGS) entry which is preliminary data.</text>
</comment>
<feature type="region of interest" description="Disordered" evidence="4">
    <location>
        <begin position="2043"/>
        <end position="2095"/>
    </location>
</feature>
<protein>
    <recommendedName>
        <fullName evidence="5">SAC domain-containing protein</fullName>
    </recommendedName>
</protein>
<dbReference type="GO" id="GO:0012505">
    <property type="term" value="C:endomembrane system"/>
    <property type="evidence" value="ECO:0007669"/>
    <property type="project" value="UniProtKB-SubCell"/>
</dbReference>
<evidence type="ECO:0000259" key="5">
    <source>
        <dbReference type="PROSITE" id="PS50275"/>
    </source>
</evidence>
<dbReference type="Proteomes" id="UP000224006">
    <property type="component" value="Chromosome VII"/>
</dbReference>
<feature type="compositionally biased region" description="Low complexity" evidence="4">
    <location>
        <begin position="1496"/>
        <end position="1533"/>
    </location>
</feature>
<dbReference type="GO" id="GO:0043813">
    <property type="term" value="F:phosphatidylinositol-3,5-bisphosphate 5-phosphatase activity"/>
    <property type="evidence" value="ECO:0007669"/>
    <property type="project" value="InterPro"/>
</dbReference>
<feature type="compositionally biased region" description="Polar residues" evidence="4">
    <location>
        <begin position="1549"/>
        <end position="1559"/>
    </location>
</feature>
<dbReference type="InterPro" id="IPR029058">
    <property type="entry name" value="AB_hydrolase_fold"/>
</dbReference>
<dbReference type="KEGG" id="bbes:BESB_077570"/>
<feature type="region of interest" description="Disordered" evidence="4">
    <location>
        <begin position="421"/>
        <end position="445"/>
    </location>
</feature>
<dbReference type="GO" id="GO:0046856">
    <property type="term" value="P:phosphatidylinositol dephosphorylation"/>
    <property type="evidence" value="ECO:0007669"/>
    <property type="project" value="InterPro"/>
</dbReference>
<evidence type="ECO:0000313" key="7">
    <source>
        <dbReference type="Proteomes" id="UP000224006"/>
    </source>
</evidence>
<organism evidence="6 7">
    <name type="scientific">Besnoitia besnoiti</name>
    <name type="common">Apicomplexan protozoan</name>
    <dbReference type="NCBI Taxonomy" id="94643"/>
    <lineage>
        <taxon>Eukaryota</taxon>
        <taxon>Sar</taxon>
        <taxon>Alveolata</taxon>
        <taxon>Apicomplexa</taxon>
        <taxon>Conoidasida</taxon>
        <taxon>Coccidia</taxon>
        <taxon>Eucoccidiorida</taxon>
        <taxon>Eimeriorina</taxon>
        <taxon>Sarcocystidae</taxon>
        <taxon>Besnoitia</taxon>
    </lineage>
</organism>
<feature type="compositionally biased region" description="Low complexity" evidence="4">
    <location>
        <begin position="1640"/>
        <end position="1652"/>
    </location>
</feature>
<evidence type="ECO:0000256" key="1">
    <source>
        <dbReference type="ARBA" id="ARBA00004308"/>
    </source>
</evidence>
<feature type="region of interest" description="Disordered" evidence="4">
    <location>
        <begin position="1819"/>
        <end position="1843"/>
    </location>
</feature>
<keyword evidence="7" id="KW-1185">Reference proteome</keyword>
<dbReference type="EMBL" id="NWUJ01000008">
    <property type="protein sequence ID" value="PFH33540.1"/>
    <property type="molecule type" value="Genomic_DNA"/>
</dbReference>
<dbReference type="Gene3D" id="3.40.50.1820">
    <property type="entry name" value="alpha/beta hydrolase"/>
    <property type="match status" value="1"/>
</dbReference>
<dbReference type="PANTHER" id="PTHR45738:SF5">
    <property type="entry name" value="POLYPHOSPHOINOSITIDE PHOSPHATASE"/>
    <property type="match status" value="1"/>
</dbReference>
<feature type="region of interest" description="Disordered" evidence="4">
    <location>
        <begin position="1011"/>
        <end position="1058"/>
    </location>
</feature>
<feature type="domain" description="SAC" evidence="5">
    <location>
        <begin position="386"/>
        <end position="1010"/>
    </location>
</feature>
<feature type="region of interest" description="Disordered" evidence="4">
    <location>
        <begin position="1431"/>
        <end position="1451"/>
    </location>
</feature>
<dbReference type="OrthoDB" id="364221at2759"/>
<feature type="region of interest" description="Disordered" evidence="4">
    <location>
        <begin position="316"/>
        <end position="347"/>
    </location>
</feature>
<dbReference type="InterPro" id="IPR002013">
    <property type="entry name" value="SAC_dom"/>
</dbReference>
<dbReference type="InterPro" id="IPR043573">
    <property type="entry name" value="Fig4-like"/>
</dbReference>
<feature type="compositionally biased region" description="Low complexity" evidence="4">
    <location>
        <begin position="1045"/>
        <end position="1058"/>
    </location>
</feature>
<dbReference type="STRING" id="94643.A0A2A9MDS8"/>
<comment type="subcellular location">
    <subcellularLocation>
        <location evidence="1">Endomembrane system</location>
    </subcellularLocation>
</comment>
<accession>A0A2A9MDS8</accession>
<sequence>MTAASVPRHGQDAASPPRSPGSLSASRSRSLSPSSQASRASPLGAATGPVAFPASASSEESSCGFPASSSSSASAAAASGSVPPAHGALPVASPRLAAAAAALRSFRATGTVSRVQVFESKRLVLLIGEAAAPPECDAQPAPAHHKLYTMLLIYKHAAFQQQAAERAKGLQGAESPAVAEPHMALLGNAPDGVEEVERDRLLRALKELCEEMHDPLELAVRDAHGLVGLLPLAQGCRLCVITQAAKVASFLGVHDIFRVAETKMVPVFTAAPIPPNFPVYVHQALCSAPAAPQPPLPPGTPRTRTACVCGMHFSASSHEECHPPRCDSGSSRGGDPLPSSPQSPASCSLPALPPLRSALRDAKSPAVPSTWSAAARAADNKYESLLASFAPEKSCFFCRSFFLCLPLQQVAARSCRASSPTKERVFGGGSEAAAHTQAPETDEAAETNNEISFHDFLACCDSEADAREIPLRKEERRFIWNYALMEAFFRQGAAGAACVRRGLLLPLLHGFVRPVSLSLARGTAQLLLIARRSAFFAGTRYRKRGLSVAGDSANEVETEFIFYTYTPRAHPSAGPLTCPPRAPPSPLVSADSGWPRVFDFHLFSHVQVRGSAPTFWAQAATVLPAMPPIVCAQTDVNRSATRRHFSSLFQRYGAPIHCLNLLQRRRPPPPAPSLAAAPAPLSRQTTLLAAGDAARLESFGARPETAGSEPLGALPATSWLSRAASLELASALAAPSSASCEASTLASQTSGPLHASVVDAALAAGRKGTGYESREEQENALGEVYRQLVEALNEELPPSLRLEFHWIDLKRQHAPVQAAAAALSPRAPQVSSAPPWGLQANPLHADLVACGDLVAHAENLRRRRDASRAGEALPGFFESLTAACGDAKAADETRRLARARAAQEALLTPYQRLKLLSEEMRDTVGFFYTNDPVTLRATRIQHGVCRINCLDCLDRTNDAQLSLHHALLLHFLRAMRFVPADTTELDLPIASTLAGLLEAAGDEIAMQYGGSNAHKKQRRLRSCPSSPPPSLPVATSAPRPPSPSPAASAAASRAAPAPVPPATALSASVLSASSALARAAPLHSSSPAASSACIRVSLLREGEARAPSGIASWLDRASTAIFGFSRGGRPEGDEGGQEGPNAEETGLLSSPLFLLSLATSVKRRYHNVLADGGKQQAVNLFQCRFRPADVLEGNAFELAPASQEADADVWCHHEWLAPAFEPGDWWVLPLQRFVNAMRLALAAKTLSAVAPLPACAGAALSPPSPPPPSSAPGCALASSFCPLCVRSPRAWVPAESAVTAAPLPPRRAAACPRWLALFGGPLERLALPPSLRVPRVAAGPPSPAFRLRLSPDELRFAPACCACAAPSSPRASLVASEDARENRALGRRASAADGLDGGLGCVFTYRPWIEEAKAEGVHAAELVSRVLPREAAEDAEAEENTPSEGGGCRDASSVGESCEEVSLFQASFALLLPACFVRRTAAQARPRGCRRATVGAAASAPRRPAVATPAHVVRGDAAASSPGADGAPATAADQRQRTARREPLAAVATSASPRGSSPSVADACWRAGRAQAAALPSRICLSPRPSTPPPAAPAHRYRALQELAADDKLDGERALFARFLEEQPAGGGAARAAVLRAAETSSSASEMTPAESASEDAEPCGDGGRGAGRRAARDEGEGRPPGRMQTPDRPRLPLDTAAAGALGAERSQGSGERSEDLRRRAREARAFHFRIGDAPSLGGFLLASHPSSLLAPSRPSAFTTLQTFHAFEASLLCPRCALAVAERSGRIECLCASGTCRGAWVAPCPRACAAAGPDSRRDAAEAVASGRRPQPRHTAGCLPETGGSRDGAAASRAPCASPFCLFYGGLSVSQALAALDAEAVPRGAARPELRAGTSLVARSLSHELENGRKRLGSRGAEKAATAPHELFGRRGAAAEAWMEPRKGRLPPPDLFFASDRLVRRGTGVFESSADAFLPPLSQIAEVEGLESELAVEASLAAAASGADLALSAPLASAFAPQVGRACAGDAAGARLFFSPVDWPLASSKEGGCGDASTRSPLSPPERSCAPATGRRGSAGAEGDLRPRLLSPASDSSRAQIEEGDAPWRLFGKDVERKKDEYAEFLAQAENAFSLVCDGGSVCFASYRAAEVACLSVSSASVPAVRCARPFAVVFHSSSLEAGDGDFSLDVPLCGIDWRLFASSPWQNLCVVVGSFRTPQFRCPRSRASLLSLFALIAVCSSLHVSALLRGPAAPSPALLAAGFDGVSSYSSPFPSASVLAASGARPAPLASSPHWLAAIPPFSPSAAASPLARAPAQSPLADERFPPSASIFSAPASVLWRLLSKPFAPSVALRTPAVAAAEPGDSDGQGSWSTVALGDSGDASWRSRAHGAFLIVKRQVAQQVRTHRPELRRLVQGLMQMFFQCFRSFFGVYILGLSVLVLPFCASSATRFETEVNRVPLNDPYLLSQLDLPEDASPSLFGMPYYDVALAPPPAAWLSLLNEQGHSDARVAHDDSTGRSEKPRGTEAPRGSCAGDGADAPQRCADSELQATDAWRFNDQEAAAKDGGEQECTRREMDRRPLYGEAEGEAARADVLKGWWIPAEDRNSKKAIICAHGWLANRQACLPFLGVAKKIGLHADHNVLLLDMKNSGESSSPATAFGAGCSPEGPGGRCDWGSGFPLGASVKAKAKTGDALLGCQAARDLLQAILWMKKTHGISSVSIYAQGVSAMGTMLLVGRYREQLESSLGVKIDRVVFDSPICNARDAIESQPLTACIARTAQWLHDVLMWAVNQRRGQELRRMRASLLLPALRPVKKLVLTSQEDELAPWSSVRKELMLLPEADRPEWTYLFPSGAHCDVIRANPEASSAVLKAFYSEPSFLGRLWETIVGKRAAVSAGSGVQALDPEDFTICLERQEIEEEQRQKELDKAREPESRAKVGRKKLAIAAAASVLDALSFL</sequence>
<evidence type="ECO:0000256" key="4">
    <source>
        <dbReference type="SAM" id="MobiDB-lite"/>
    </source>
</evidence>
<evidence type="ECO:0000256" key="2">
    <source>
        <dbReference type="ARBA" id="ARBA00022801"/>
    </source>
</evidence>
<keyword evidence="2" id="KW-0378">Hydrolase</keyword>
<dbReference type="GeneID" id="40312683"/>
<feature type="region of interest" description="Disordered" evidence="4">
    <location>
        <begin position="1700"/>
        <end position="1719"/>
    </location>
</feature>
<proteinExistence type="predicted"/>
<gene>
    <name evidence="6" type="ORF">BESB_077570</name>
</gene>
<dbReference type="VEuPathDB" id="ToxoDB:BESB_077570"/>
<feature type="region of interest" description="Disordered" evidence="4">
    <location>
        <begin position="1640"/>
        <end position="1694"/>
    </location>
</feature>
<dbReference type="PANTHER" id="PTHR45738">
    <property type="entry name" value="POLYPHOSPHOINOSITIDE PHOSPHATASE"/>
    <property type="match status" value="1"/>
</dbReference>
<dbReference type="RefSeq" id="XP_029217549.1">
    <property type="nucleotide sequence ID" value="XM_029366118.1"/>
</dbReference>
<feature type="region of interest" description="Disordered" evidence="4">
    <location>
        <begin position="1124"/>
        <end position="1143"/>
    </location>
</feature>
<dbReference type="PROSITE" id="PS50275">
    <property type="entry name" value="SAC"/>
    <property type="match status" value="1"/>
</dbReference>
<keyword evidence="3" id="KW-0472">Membrane</keyword>